<reference evidence="1" key="1">
    <citation type="submission" date="2014-09" db="EMBL/GenBank/DDBJ databases">
        <authorList>
            <person name="Magalhaes I.L.F."/>
            <person name="Oliveira U."/>
            <person name="Santos F.R."/>
            <person name="Vidigal T.H.D.A."/>
            <person name="Brescovit A.D."/>
            <person name="Santos A.J."/>
        </authorList>
    </citation>
    <scope>NUCLEOTIDE SEQUENCE</scope>
    <source>
        <tissue evidence="1">Shoot tissue taken approximately 20 cm above the soil surface</tissue>
    </source>
</reference>
<dbReference type="EMBL" id="GBRH01254533">
    <property type="protein sequence ID" value="JAD43362.1"/>
    <property type="molecule type" value="Transcribed_RNA"/>
</dbReference>
<organism evidence="1">
    <name type="scientific">Arundo donax</name>
    <name type="common">Giant reed</name>
    <name type="synonym">Donax arundinaceus</name>
    <dbReference type="NCBI Taxonomy" id="35708"/>
    <lineage>
        <taxon>Eukaryota</taxon>
        <taxon>Viridiplantae</taxon>
        <taxon>Streptophyta</taxon>
        <taxon>Embryophyta</taxon>
        <taxon>Tracheophyta</taxon>
        <taxon>Spermatophyta</taxon>
        <taxon>Magnoliopsida</taxon>
        <taxon>Liliopsida</taxon>
        <taxon>Poales</taxon>
        <taxon>Poaceae</taxon>
        <taxon>PACMAD clade</taxon>
        <taxon>Arundinoideae</taxon>
        <taxon>Arundineae</taxon>
        <taxon>Arundo</taxon>
    </lineage>
</organism>
<sequence length="36" mass="4185">MPIANSWHHFIYASRGWHTYSSDVLFCDGISRKLGM</sequence>
<dbReference type="AlphaFoldDB" id="A0A0A9A8I7"/>
<protein>
    <submittedName>
        <fullName evidence="1">Uncharacterized protein</fullName>
    </submittedName>
</protein>
<name>A0A0A9A8I7_ARUDO</name>
<proteinExistence type="predicted"/>
<accession>A0A0A9A8I7</accession>
<evidence type="ECO:0000313" key="1">
    <source>
        <dbReference type="EMBL" id="JAD43362.1"/>
    </source>
</evidence>
<reference evidence="1" key="2">
    <citation type="journal article" date="2015" name="Data Brief">
        <title>Shoot transcriptome of the giant reed, Arundo donax.</title>
        <authorList>
            <person name="Barrero R.A."/>
            <person name="Guerrero F.D."/>
            <person name="Moolhuijzen P."/>
            <person name="Goolsby J.A."/>
            <person name="Tidwell J."/>
            <person name="Bellgard S.E."/>
            <person name="Bellgard M.I."/>
        </authorList>
    </citation>
    <scope>NUCLEOTIDE SEQUENCE</scope>
    <source>
        <tissue evidence="1">Shoot tissue taken approximately 20 cm above the soil surface</tissue>
    </source>
</reference>